<evidence type="ECO:0000256" key="7">
    <source>
        <dbReference type="ARBA" id="ARBA00023254"/>
    </source>
</evidence>
<evidence type="ECO:0000313" key="12">
    <source>
        <dbReference type="WBParaSite" id="TREG1_21020.1"/>
    </source>
</evidence>
<evidence type="ECO:0000256" key="6">
    <source>
        <dbReference type="ARBA" id="ARBA00023242"/>
    </source>
</evidence>
<name>A0AA85JK10_TRIRE</name>
<dbReference type="GO" id="GO:0120231">
    <property type="term" value="C:DNA recombinase auxiliary factor complex"/>
    <property type="evidence" value="ECO:0007669"/>
    <property type="project" value="TreeGrafter"/>
</dbReference>
<dbReference type="AlphaFoldDB" id="A0AA85JK10"/>
<evidence type="ECO:0000256" key="8">
    <source>
        <dbReference type="SAM" id="Coils"/>
    </source>
</evidence>
<keyword evidence="7" id="KW-0469">Meiosis</keyword>
<organism evidence="11 12">
    <name type="scientific">Trichobilharzia regenti</name>
    <name type="common">Nasal bird schistosome</name>
    <dbReference type="NCBI Taxonomy" id="157069"/>
    <lineage>
        <taxon>Eukaryota</taxon>
        <taxon>Metazoa</taxon>
        <taxon>Spiralia</taxon>
        <taxon>Lophotrochozoa</taxon>
        <taxon>Platyhelminthes</taxon>
        <taxon>Trematoda</taxon>
        <taxon>Digenea</taxon>
        <taxon>Strigeidida</taxon>
        <taxon>Schistosomatoidea</taxon>
        <taxon>Schistosomatidae</taxon>
        <taxon>Trichobilharzia</taxon>
    </lineage>
</organism>
<dbReference type="Pfam" id="PF18517">
    <property type="entry name" value="LZ3wCH"/>
    <property type="match status" value="1"/>
</dbReference>
<evidence type="ECO:0000313" key="11">
    <source>
        <dbReference type="Proteomes" id="UP000050795"/>
    </source>
</evidence>
<comment type="subcellular location">
    <subcellularLocation>
        <location evidence="1">Nucleus</location>
    </subcellularLocation>
</comment>
<evidence type="ECO:0000256" key="5">
    <source>
        <dbReference type="ARBA" id="ARBA00023172"/>
    </source>
</evidence>
<keyword evidence="6" id="KW-0539">Nucleus</keyword>
<dbReference type="WBParaSite" id="TREG1_21020.1">
    <property type="protein sequence ID" value="TREG1_21020.1"/>
    <property type="gene ID" value="TREG1_21020"/>
</dbReference>
<dbReference type="GO" id="GO:0003690">
    <property type="term" value="F:double-stranded DNA binding"/>
    <property type="evidence" value="ECO:0007669"/>
    <property type="project" value="TreeGrafter"/>
</dbReference>
<feature type="coiled-coil region" evidence="8">
    <location>
        <begin position="77"/>
        <end position="141"/>
    </location>
</feature>
<dbReference type="InterPro" id="IPR010776">
    <property type="entry name" value="Hop2_WH_dom"/>
</dbReference>
<proteinExistence type="inferred from homology"/>
<dbReference type="Proteomes" id="UP000050795">
    <property type="component" value="Unassembled WGS sequence"/>
</dbReference>
<protein>
    <recommendedName>
        <fullName evidence="3">Homologous-pairing protein 2 homolog</fullName>
    </recommendedName>
</protein>
<evidence type="ECO:0000259" key="10">
    <source>
        <dbReference type="Pfam" id="PF18517"/>
    </source>
</evidence>
<evidence type="ECO:0000256" key="2">
    <source>
        <dbReference type="ARBA" id="ARBA00007922"/>
    </source>
</evidence>
<dbReference type="GO" id="GO:0010774">
    <property type="term" value="P:meiotic strand invasion involved in reciprocal meiotic recombination"/>
    <property type="evidence" value="ECO:0007669"/>
    <property type="project" value="TreeGrafter"/>
</dbReference>
<sequence>MSNGSCKGDVLSFFEKENRPFSIVDVCGVLKNHGKTAISKALDELASESLIKEKAYGKQKVYVYDQTKLPSFDESEIKKMEAECANLSSLLAEEQKKLKNAADELKKVTSDLTKEEAEAELIQVNDQLNKIKAEVNTLKSNGPRITESDLKSISEGHNKVINEWRKRKRIAMNIIDAVAEGYPSSKKQLMSDIGIETDEDCGAKIPT</sequence>
<dbReference type="PANTHER" id="PTHR15938:SF0">
    <property type="entry name" value="HOMOLOGOUS-PAIRING PROTEIN 2 HOMOLOG"/>
    <property type="match status" value="1"/>
</dbReference>
<keyword evidence="5" id="KW-0233">DNA recombination</keyword>
<dbReference type="GO" id="GO:0000709">
    <property type="term" value="P:meiotic joint molecule formation"/>
    <property type="evidence" value="ECO:0007669"/>
    <property type="project" value="TreeGrafter"/>
</dbReference>
<feature type="domain" description="Leucine zipper with capping helix" evidence="10">
    <location>
        <begin position="147"/>
        <end position="202"/>
    </location>
</feature>
<evidence type="ECO:0000256" key="3">
    <source>
        <dbReference type="ARBA" id="ARBA00016093"/>
    </source>
</evidence>
<comment type="similarity">
    <text evidence="2">Belongs to the HOP2 family.</text>
</comment>
<dbReference type="PANTHER" id="PTHR15938">
    <property type="entry name" value="TBP-1 INTERACTING PROTEIN"/>
    <property type="match status" value="1"/>
</dbReference>
<dbReference type="InterPro" id="IPR036388">
    <property type="entry name" value="WH-like_DNA-bd_sf"/>
</dbReference>
<dbReference type="Gene3D" id="1.10.10.10">
    <property type="entry name" value="Winged helix-like DNA-binding domain superfamily/Winged helix DNA-binding domain"/>
    <property type="match status" value="1"/>
</dbReference>
<dbReference type="Pfam" id="PF07106">
    <property type="entry name" value="WHD_TBPIP"/>
    <property type="match status" value="1"/>
</dbReference>
<feature type="domain" description="Homologous-pairing protein 2 winged helix" evidence="9">
    <location>
        <begin position="10"/>
        <end position="64"/>
    </location>
</feature>
<keyword evidence="4 8" id="KW-0175">Coiled coil</keyword>
<evidence type="ECO:0000259" key="9">
    <source>
        <dbReference type="Pfam" id="PF07106"/>
    </source>
</evidence>
<dbReference type="GO" id="GO:0120230">
    <property type="term" value="F:recombinase activator activity"/>
    <property type="evidence" value="ECO:0007669"/>
    <property type="project" value="TreeGrafter"/>
</dbReference>
<reference evidence="11" key="1">
    <citation type="submission" date="2022-06" db="EMBL/GenBank/DDBJ databases">
        <authorList>
            <person name="Berger JAMES D."/>
            <person name="Berger JAMES D."/>
        </authorList>
    </citation>
    <scope>NUCLEOTIDE SEQUENCE [LARGE SCALE GENOMIC DNA]</scope>
</reference>
<dbReference type="GO" id="GO:0007129">
    <property type="term" value="P:homologous chromosome pairing at meiosis"/>
    <property type="evidence" value="ECO:0007669"/>
    <property type="project" value="TreeGrafter"/>
</dbReference>
<reference evidence="12" key="2">
    <citation type="submission" date="2023-11" db="UniProtKB">
        <authorList>
            <consortium name="WormBaseParasite"/>
        </authorList>
    </citation>
    <scope>IDENTIFICATION</scope>
</reference>
<evidence type="ECO:0000256" key="1">
    <source>
        <dbReference type="ARBA" id="ARBA00004123"/>
    </source>
</evidence>
<accession>A0AA85JK10</accession>
<dbReference type="InterPro" id="IPR040661">
    <property type="entry name" value="LZ3wCH"/>
</dbReference>
<keyword evidence="11" id="KW-1185">Reference proteome</keyword>
<evidence type="ECO:0000256" key="4">
    <source>
        <dbReference type="ARBA" id="ARBA00023054"/>
    </source>
</evidence>
<dbReference type="GO" id="GO:0000794">
    <property type="term" value="C:condensed nuclear chromosome"/>
    <property type="evidence" value="ECO:0007669"/>
    <property type="project" value="TreeGrafter"/>
</dbReference>